<dbReference type="PANTHER" id="PTHR11839">
    <property type="entry name" value="UDP/ADP-SUGAR PYROPHOSPHATASE"/>
    <property type="match status" value="1"/>
</dbReference>
<dbReference type="CDD" id="cd03424">
    <property type="entry name" value="NUDIX_ADPRase_Nudt5_UGPPase_Nudt14"/>
    <property type="match status" value="1"/>
</dbReference>
<keyword evidence="2" id="KW-0378">Hydrolase</keyword>
<evidence type="ECO:0000313" key="5">
    <source>
        <dbReference type="EMBL" id="KAJ1909694.1"/>
    </source>
</evidence>
<dbReference type="GO" id="GO:0006753">
    <property type="term" value="P:nucleoside phosphate metabolic process"/>
    <property type="evidence" value="ECO:0007669"/>
    <property type="project" value="TreeGrafter"/>
</dbReference>
<evidence type="ECO:0000256" key="1">
    <source>
        <dbReference type="ARBA" id="ARBA00001946"/>
    </source>
</evidence>
<comment type="cofactor">
    <cofactor evidence="1">
        <name>Mg(2+)</name>
        <dbReference type="ChEBI" id="CHEBI:18420"/>
    </cofactor>
</comment>
<reference evidence="5" key="1">
    <citation type="submission" date="2022-07" db="EMBL/GenBank/DDBJ databases">
        <title>Phylogenomic reconstructions and comparative analyses of Kickxellomycotina fungi.</title>
        <authorList>
            <person name="Reynolds N.K."/>
            <person name="Stajich J.E."/>
            <person name="Barry K."/>
            <person name="Grigoriev I.V."/>
            <person name="Crous P."/>
            <person name="Smith M.E."/>
        </authorList>
    </citation>
    <scope>NUCLEOTIDE SEQUENCE</scope>
    <source>
        <strain evidence="5">RSA 861</strain>
    </source>
</reference>
<dbReference type="AlphaFoldDB" id="A0A9W8DM46"/>
<proteinExistence type="predicted"/>
<dbReference type="SUPFAM" id="SSF55811">
    <property type="entry name" value="Nudix"/>
    <property type="match status" value="1"/>
</dbReference>
<evidence type="ECO:0000256" key="2">
    <source>
        <dbReference type="ARBA" id="ARBA00022801"/>
    </source>
</evidence>
<keyword evidence="6" id="KW-1185">Reference proteome</keyword>
<comment type="caution">
    <text evidence="5">The sequence shown here is derived from an EMBL/GenBank/DDBJ whole genome shotgun (WGS) entry which is preliminary data.</text>
</comment>
<dbReference type="Proteomes" id="UP001150569">
    <property type="component" value="Unassembled WGS sequence"/>
</dbReference>
<organism evidence="5 6">
    <name type="scientific">Tieghemiomyces parasiticus</name>
    <dbReference type="NCBI Taxonomy" id="78921"/>
    <lineage>
        <taxon>Eukaryota</taxon>
        <taxon>Fungi</taxon>
        <taxon>Fungi incertae sedis</taxon>
        <taxon>Zoopagomycota</taxon>
        <taxon>Kickxellomycotina</taxon>
        <taxon>Dimargaritomycetes</taxon>
        <taxon>Dimargaritales</taxon>
        <taxon>Dimargaritaceae</taxon>
        <taxon>Tieghemiomyces</taxon>
    </lineage>
</organism>
<dbReference type="GO" id="GO:0019693">
    <property type="term" value="P:ribose phosphate metabolic process"/>
    <property type="evidence" value="ECO:0007669"/>
    <property type="project" value="TreeGrafter"/>
</dbReference>
<name>A0A9W8DM46_9FUNG</name>
<dbReference type="Pfam" id="PF00293">
    <property type="entry name" value="NUDIX"/>
    <property type="match status" value="1"/>
</dbReference>
<gene>
    <name evidence="5" type="ORF">IWQ60_011029</name>
</gene>
<dbReference type="InterPro" id="IPR015797">
    <property type="entry name" value="NUDIX_hydrolase-like_dom_sf"/>
</dbReference>
<evidence type="ECO:0000313" key="6">
    <source>
        <dbReference type="Proteomes" id="UP001150569"/>
    </source>
</evidence>
<protein>
    <recommendedName>
        <fullName evidence="4">Nudix hydrolase domain-containing protein</fullName>
    </recommendedName>
</protein>
<dbReference type="PROSITE" id="PS51462">
    <property type="entry name" value="NUDIX"/>
    <property type="match status" value="1"/>
</dbReference>
<dbReference type="GO" id="GO:0080042">
    <property type="term" value="F:ADP-glucose pyrophosphohydrolase activity"/>
    <property type="evidence" value="ECO:0007669"/>
    <property type="project" value="TreeGrafter"/>
</dbReference>
<dbReference type="InterPro" id="IPR000086">
    <property type="entry name" value="NUDIX_hydrolase_dom"/>
</dbReference>
<evidence type="ECO:0000256" key="3">
    <source>
        <dbReference type="SAM" id="MobiDB-lite"/>
    </source>
</evidence>
<feature type="domain" description="Nudix hydrolase" evidence="4">
    <location>
        <begin position="116"/>
        <end position="280"/>
    </location>
</feature>
<dbReference type="OrthoDB" id="10249920at2759"/>
<feature type="region of interest" description="Disordered" evidence="3">
    <location>
        <begin position="1"/>
        <end position="22"/>
    </location>
</feature>
<accession>A0A9W8DM46</accession>
<dbReference type="EMBL" id="JANBPT010001161">
    <property type="protein sequence ID" value="KAJ1909694.1"/>
    <property type="molecule type" value="Genomic_DNA"/>
</dbReference>
<evidence type="ECO:0000259" key="4">
    <source>
        <dbReference type="PROSITE" id="PS51462"/>
    </source>
</evidence>
<dbReference type="PANTHER" id="PTHR11839:SF18">
    <property type="entry name" value="NUDIX HYDROLASE DOMAIN-CONTAINING PROTEIN"/>
    <property type="match status" value="1"/>
</dbReference>
<sequence>MSSNPPSADSPRDHGDPDALSLTVKNTPINLDKVHTFAAYREWAAKLTRLVTPPGGQDSSDNAHPQAVTGSTDIHIGAAHVQSVDEFGSGKVGFVKLCLDAHYTADEAPIPGVVFLRGGSVAILLLLRAAEDGPDGVEYAVLTVQPRLAVPHPRFVELPAGMLDGSGAFKGAAARELGEETGIQVTEADLIDLTELAYTDTALERDGLTGVYPSPGACDESLRLYLCRQTVPRSQLEELRGRLTGQRATGERIALRLCPLDQLWRETRDVKVLAALALYEGLRRNGRLPKTT</sequence>
<dbReference type="GO" id="GO:0080041">
    <property type="term" value="F:ADP-ribose pyrophosphohydrolase activity"/>
    <property type="evidence" value="ECO:0007669"/>
    <property type="project" value="TreeGrafter"/>
</dbReference>
<dbReference type="Gene3D" id="3.90.79.10">
    <property type="entry name" value="Nucleoside Triphosphate Pyrophosphohydrolase"/>
    <property type="match status" value="1"/>
</dbReference>